<sequence>MRGAVRLATSLPSYASFQICSFMAEDPEGIRRRVDQQQLRRQLHEVFGPFDQFAEYVSGSGSSGPSAMMRHGVVQIPTTPVVSSRSRLPVGGSSSPINQQSTQQLLQSMQNLVTSPPIQPIQLCTPFALKKDYLNTEPSSSTRSVVDGNDNYNKKKRKNRTVNSDSETDRERDKRKRTRDCSNDHDNAANASTSRGRRNTEDERLRALFGEDGDEDRKEPPDKPVSPDSGVHSTENDPGDENDMSAQNILSMITKLSPPLSPIRLRPKDKKSERETREKENREKEERSRKDLERREKEQREREAAERKEQERKDKEEREKKEREIANVKRKKERKKSVKRMIDEKKTKKKKRKKNDDEQKRNEKRLVYVHFKLVYIISFCSFRRKSLNSLTDFIVVLFQDGNEKDLEKKEIRREKERKEDKEKKKEKRDREKRRESETDFAKKGIHQEMAR</sequence>
<evidence type="ECO:0000256" key="1">
    <source>
        <dbReference type="SAM" id="MobiDB-lite"/>
    </source>
</evidence>
<dbReference type="PANTHER" id="PTHR14754">
    <property type="entry name" value="TRANSCRIPTION ELONGATION FACTOR A"/>
    <property type="match status" value="1"/>
</dbReference>
<dbReference type="AlphaFoldDB" id="A0A1I7XQ16"/>
<dbReference type="WBParaSite" id="Hba_19831">
    <property type="protein sequence ID" value="Hba_19831"/>
    <property type="gene ID" value="Hba_19831"/>
</dbReference>
<evidence type="ECO:0000313" key="3">
    <source>
        <dbReference type="WBParaSite" id="Hba_19831"/>
    </source>
</evidence>
<proteinExistence type="predicted"/>
<organism evidence="2 3">
    <name type="scientific">Heterorhabditis bacteriophora</name>
    <name type="common">Entomopathogenic nematode worm</name>
    <dbReference type="NCBI Taxonomy" id="37862"/>
    <lineage>
        <taxon>Eukaryota</taxon>
        <taxon>Metazoa</taxon>
        <taxon>Ecdysozoa</taxon>
        <taxon>Nematoda</taxon>
        <taxon>Chromadorea</taxon>
        <taxon>Rhabditida</taxon>
        <taxon>Rhabditina</taxon>
        <taxon>Rhabditomorpha</taxon>
        <taxon>Strongyloidea</taxon>
        <taxon>Heterorhabditidae</taxon>
        <taxon>Heterorhabditis</taxon>
    </lineage>
</organism>
<feature type="region of interest" description="Disordered" evidence="1">
    <location>
        <begin position="407"/>
        <end position="451"/>
    </location>
</feature>
<accession>A0A1I7XQ16</accession>
<name>A0A1I7XQ16_HETBA</name>
<keyword evidence="2" id="KW-1185">Reference proteome</keyword>
<feature type="region of interest" description="Disordered" evidence="1">
    <location>
        <begin position="80"/>
        <end position="103"/>
    </location>
</feature>
<feature type="compositionally biased region" description="Basic residues" evidence="1">
    <location>
        <begin position="328"/>
        <end position="339"/>
    </location>
</feature>
<dbReference type="GO" id="GO:0005634">
    <property type="term" value="C:nucleus"/>
    <property type="evidence" value="ECO:0007669"/>
    <property type="project" value="TreeGrafter"/>
</dbReference>
<dbReference type="PANTHER" id="PTHR14754:SF34">
    <property type="entry name" value="TRICHOHYALIN"/>
    <property type="match status" value="1"/>
</dbReference>
<evidence type="ECO:0000313" key="2">
    <source>
        <dbReference type="Proteomes" id="UP000095283"/>
    </source>
</evidence>
<feature type="compositionally biased region" description="Basic and acidic residues" evidence="1">
    <location>
        <begin position="270"/>
        <end position="327"/>
    </location>
</feature>
<feature type="compositionally biased region" description="Polar residues" evidence="1">
    <location>
        <begin position="80"/>
        <end position="97"/>
    </location>
</feature>
<dbReference type="Proteomes" id="UP000095283">
    <property type="component" value="Unplaced"/>
</dbReference>
<protein>
    <submittedName>
        <fullName evidence="3">AF4/FMR2 family member lilli</fullName>
    </submittedName>
</protein>
<reference evidence="3" key="1">
    <citation type="submission" date="2016-11" db="UniProtKB">
        <authorList>
            <consortium name="WormBaseParasite"/>
        </authorList>
    </citation>
    <scope>IDENTIFICATION</scope>
</reference>
<feature type="region of interest" description="Disordered" evidence="1">
    <location>
        <begin position="135"/>
        <end position="360"/>
    </location>
</feature>